<feature type="domain" description="C2" evidence="12">
    <location>
        <begin position="273"/>
        <end position="390"/>
    </location>
</feature>
<feature type="compositionally biased region" description="Basic and acidic residues" evidence="10">
    <location>
        <begin position="190"/>
        <end position="203"/>
    </location>
</feature>
<feature type="domain" description="C2" evidence="12">
    <location>
        <begin position="437"/>
        <end position="552"/>
    </location>
</feature>
<keyword evidence="6" id="KW-0677">Repeat</keyword>
<dbReference type="PRINTS" id="PR00360">
    <property type="entry name" value="C2DOMAIN"/>
</dbReference>
<evidence type="ECO:0000256" key="9">
    <source>
        <dbReference type="ARBA" id="ARBA00023136"/>
    </source>
</evidence>
<feature type="transmembrane region" description="Helical" evidence="11">
    <location>
        <begin position="895"/>
        <end position="922"/>
    </location>
</feature>
<dbReference type="InterPro" id="IPR013583">
    <property type="entry name" value="MCTP_C"/>
</dbReference>
<evidence type="ECO:0000256" key="3">
    <source>
        <dbReference type="ARBA" id="ARBA00007923"/>
    </source>
</evidence>
<feature type="domain" description="C2" evidence="12">
    <location>
        <begin position="584"/>
        <end position="705"/>
    </location>
</feature>
<comment type="caution">
    <text evidence="13">The sequence shown here is derived from an EMBL/GenBank/DDBJ whole genome shotgun (WGS) entry which is preliminary data.</text>
</comment>
<reference evidence="13" key="1">
    <citation type="journal article" date="2023" name="Science">
        <title>Genome structures resolve the early diversification of teleost fishes.</title>
        <authorList>
            <person name="Parey E."/>
            <person name="Louis A."/>
            <person name="Montfort J."/>
            <person name="Bouchez O."/>
            <person name="Roques C."/>
            <person name="Iampietro C."/>
            <person name="Lluch J."/>
            <person name="Castinel A."/>
            <person name="Donnadieu C."/>
            <person name="Desvignes T."/>
            <person name="Floi Bucao C."/>
            <person name="Jouanno E."/>
            <person name="Wen M."/>
            <person name="Mejri S."/>
            <person name="Dirks R."/>
            <person name="Jansen H."/>
            <person name="Henkel C."/>
            <person name="Chen W.J."/>
            <person name="Zahm M."/>
            <person name="Cabau C."/>
            <person name="Klopp C."/>
            <person name="Thompson A.W."/>
            <person name="Robinson-Rechavi M."/>
            <person name="Braasch I."/>
            <person name="Lecointre G."/>
            <person name="Bobe J."/>
            <person name="Postlethwait J.H."/>
            <person name="Berthelot C."/>
            <person name="Roest Crollius H."/>
            <person name="Guiguen Y."/>
        </authorList>
    </citation>
    <scope>NUCLEOTIDE SEQUENCE</scope>
    <source>
        <strain evidence="13">Concon-B</strain>
    </source>
</reference>
<dbReference type="CDD" id="cd08377">
    <property type="entry name" value="C2C_MCTP_PRT"/>
    <property type="match status" value="1"/>
</dbReference>
<evidence type="ECO:0000256" key="7">
    <source>
        <dbReference type="ARBA" id="ARBA00022837"/>
    </source>
</evidence>
<name>A0A9Q1CWY1_CONCO</name>
<evidence type="ECO:0000256" key="8">
    <source>
        <dbReference type="ARBA" id="ARBA00022989"/>
    </source>
</evidence>
<dbReference type="EMBL" id="JAFJMO010000017">
    <property type="protein sequence ID" value="KAJ8252127.1"/>
    <property type="molecule type" value="Genomic_DNA"/>
</dbReference>
<dbReference type="CDD" id="cd04042">
    <property type="entry name" value="C2A_MCTP_PRT"/>
    <property type="match status" value="1"/>
</dbReference>
<dbReference type="GO" id="GO:0030672">
    <property type="term" value="C:synaptic vesicle membrane"/>
    <property type="evidence" value="ECO:0007669"/>
    <property type="project" value="TreeGrafter"/>
</dbReference>
<protein>
    <recommendedName>
        <fullName evidence="12">C2 domain-containing protein</fullName>
    </recommendedName>
</protein>
<comment type="subcellular location">
    <subcellularLocation>
        <location evidence="2">Membrane</location>
        <topology evidence="2">Multi-pass membrane protein</topology>
    </subcellularLocation>
</comment>
<evidence type="ECO:0000256" key="11">
    <source>
        <dbReference type="SAM" id="Phobius"/>
    </source>
</evidence>
<keyword evidence="7" id="KW-0106">Calcium</keyword>
<keyword evidence="5" id="KW-0479">Metal-binding</keyword>
<dbReference type="FunFam" id="2.60.40.150:FF:000076">
    <property type="entry name" value="multiple C2 and transmembrane domain-containing protein 2 isoform X1"/>
    <property type="match status" value="1"/>
</dbReference>
<evidence type="ECO:0000256" key="5">
    <source>
        <dbReference type="ARBA" id="ARBA00022723"/>
    </source>
</evidence>
<dbReference type="SUPFAM" id="SSF49562">
    <property type="entry name" value="C2 domain (Calcium/lipid-binding domain, CaLB)"/>
    <property type="match status" value="3"/>
</dbReference>
<evidence type="ECO:0000259" key="12">
    <source>
        <dbReference type="PROSITE" id="PS50004"/>
    </source>
</evidence>
<gene>
    <name evidence="13" type="ORF">COCON_G00214390</name>
</gene>
<feature type="transmembrane region" description="Helical" evidence="11">
    <location>
        <begin position="792"/>
        <end position="817"/>
    </location>
</feature>
<evidence type="ECO:0000256" key="10">
    <source>
        <dbReference type="SAM" id="MobiDB-lite"/>
    </source>
</evidence>
<proteinExistence type="inferred from homology"/>
<dbReference type="GO" id="GO:0005509">
    <property type="term" value="F:calcium ion binding"/>
    <property type="evidence" value="ECO:0007669"/>
    <property type="project" value="UniProtKB-ARBA"/>
</dbReference>
<dbReference type="OrthoDB" id="5973539at2759"/>
<dbReference type="CDD" id="cd08376">
    <property type="entry name" value="C2B_MCTP_PRT"/>
    <property type="match status" value="1"/>
</dbReference>
<keyword evidence="4 11" id="KW-0812">Transmembrane</keyword>
<evidence type="ECO:0000256" key="2">
    <source>
        <dbReference type="ARBA" id="ARBA00004141"/>
    </source>
</evidence>
<dbReference type="InterPro" id="IPR035892">
    <property type="entry name" value="C2_domain_sf"/>
</dbReference>
<comment type="cofactor">
    <cofactor evidence="1">
        <name>Ca(2+)</name>
        <dbReference type="ChEBI" id="CHEBI:29108"/>
    </cofactor>
</comment>
<keyword evidence="8 11" id="KW-1133">Transmembrane helix</keyword>
<evidence type="ECO:0000256" key="6">
    <source>
        <dbReference type="ARBA" id="ARBA00022737"/>
    </source>
</evidence>
<dbReference type="GO" id="GO:0046928">
    <property type="term" value="P:regulation of neurotransmitter secretion"/>
    <property type="evidence" value="ECO:0007669"/>
    <property type="project" value="TreeGrafter"/>
</dbReference>
<evidence type="ECO:0000256" key="1">
    <source>
        <dbReference type="ARBA" id="ARBA00001913"/>
    </source>
</evidence>
<dbReference type="Proteomes" id="UP001152803">
    <property type="component" value="Unassembled WGS sequence"/>
</dbReference>
<evidence type="ECO:0000256" key="4">
    <source>
        <dbReference type="ARBA" id="ARBA00022692"/>
    </source>
</evidence>
<comment type="similarity">
    <text evidence="3">Belongs to the MCTP family.</text>
</comment>
<feature type="compositionally biased region" description="Acidic residues" evidence="10">
    <location>
        <begin position="245"/>
        <end position="254"/>
    </location>
</feature>
<feature type="region of interest" description="Disordered" evidence="10">
    <location>
        <begin position="65"/>
        <end position="86"/>
    </location>
</feature>
<feature type="region of interest" description="Disordered" evidence="10">
    <location>
        <begin position="420"/>
        <end position="439"/>
    </location>
</feature>
<dbReference type="Gene3D" id="2.60.40.150">
    <property type="entry name" value="C2 domain"/>
    <property type="match status" value="3"/>
</dbReference>
<keyword evidence="14" id="KW-1185">Reference proteome</keyword>
<dbReference type="AlphaFoldDB" id="A0A9Q1CWY1"/>
<feature type="region of interest" description="Disordered" evidence="10">
    <location>
        <begin position="240"/>
        <end position="283"/>
    </location>
</feature>
<evidence type="ECO:0000313" key="14">
    <source>
        <dbReference type="Proteomes" id="UP001152803"/>
    </source>
</evidence>
<dbReference type="InterPro" id="IPR000008">
    <property type="entry name" value="C2_dom"/>
</dbReference>
<dbReference type="PROSITE" id="PS50004">
    <property type="entry name" value="C2"/>
    <property type="match status" value="3"/>
</dbReference>
<dbReference type="FunFam" id="2.60.40.150:FF:000019">
    <property type="entry name" value="Multiple C2 and transmembrane domain-containing protein 2 isoform 1"/>
    <property type="match status" value="1"/>
</dbReference>
<dbReference type="Pfam" id="PF00168">
    <property type="entry name" value="C2"/>
    <property type="match status" value="3"/>
</dbReference>
<organism evidence="13 14">
    <name type="scientific">Conger conger</name>
    <name type="common">Conger eel</name>
    <name type="synonym">Muraena conger</name>
    <dbReference type="NCBI Taxonomy" id="82655"/>
    <lineage>
        <taxon>Eukaryota</taxon>
        <taxon>Metazoa</taxon>
        <taxon>Chordata</taxon>
        <taxon>Craniata</taxon>
        <taxon>Vertebrata</taxon>
        <taxon>Euteleostomi</taxon>
        <taxon>Actinopterygii</taxon>
        <taxon>Neopterygii</taxon>
        <taxon>Teleostei</taxon>
        <taxon>Anguilliformes</taxon>
        <taxon>Congridae</taxon>
        <taxon>Conger</taxon>
    </lineage>
</organism>
<sequence length="972" mass="109727">MEPKKPTVWGNLRQKAKPLFRRLHGKGAGKKRPLANRMSMSVPDLRCMDEPDVLDCVYLPQGDGLSYSSSSSSSASATVPTIDEHAEPAPVRRAVEPRKKRAEPTNRWSLDFDAIETSVPADKMAVPAEKTPALADNPHRPVHRLANQGDKQILCAESQTGLSDGVSVPTEEAPVPAHKLAGLAHRGHRGDRGDRGDHGDRQSRPPASASPRGKRIHSFGDVETELWGLKELKSSELLSTQAEETAMDSSEDGSEQQNRDGSETDPSTTQEEQASKVAGDGTTSTGQKTFYLLTITLREGKNLVIRDRCGTSDPYVKFKLDGKTFYKSKVVYKNLNPTWNESFSCVVKDLDQSLHLRVYDRDLTTDDFMGAASSIKLKDLELDKTSEMALPLEDANSIEDDMGTIHMDLNLSVRDEEPKRQGWLRRKRSIKGAGQPRARQNSVDILGKSQLWSAVVGVTLVEGKDFPLDRQGDVFVRCRLGDQKYKSKNLCRQANPQWREHFDFNQFQDGPDLLEVEVMTKEGRKVDECLGVCDVDLLRVPVGQSQLYTRVLGRGIGSLVFLVSLTPCTGVSISDLCTPPLDEPCERDSLKERYCLRNSFQNTRDVGFLQVKVIKATDLPAADLNGKSDPFCVLELGNDRLQTHTIYKNLNPEWNQVFTFPVKDIHDALEVTIYDDDGDKAPDFLGKVAIPLLSIHNAEQIPYLLKKEELDRPYKGSITLELEVLYNPVRASIKTFKPKQNKFMEDNPKFSKKVLARDVYRVRKITRAVLYTLQYIKSCFQWESTQRSAISLVMFVFTVWHWEFFMLPLFLFLLIVWNYVQVTTGKVSHTIDLETMEVGDEEEDDDKDGVKRGMRDKIHMIQEVVVTVQNLLGEVACIGERIKNTFNWSVPFQSILAGLVLLVATVLTFFIPLRYIVLAWGINKFTKKLRKPYAIDSNEVLDYLKRVPSDIQKVQHRELRATSSHMPLKKKR</sequence>
<evidence type="ECO:0000313" key="13">
    <source>
        <dbReference type="EMBL" id="KAJ8252127.1"/>
    </source>
</evidence>
<keyword evidence="9 11" id="KW-0472">Membrane</keyword>
<dbReference type="PANTHER" id="PTHR45911:SF2">
    <property type="entry name" value="MULTIPLE C2 AND TRANSMEMBRANE DOMAIN-CONTAINING PROTEIN 2"/>
    <property type="match status" value="1"/>
</dbReference>
<feature type="compositionally biased region" description="Low complexity" evidence="10">
    <location>
        <begin position="66"/>
        <end position="77"/>
    </location>
</feature>
<dbReference type="SMART" id="SM00239">
    <property type="entry name" value="C2"/>
    <property type="match status" value="3"/>
</dbReference>
<accession>A0A9Q1CWY1</accession>
<feature type="region of interest" description="Disordered" evidence="10">
    <location>
        <begin position="180"/>
        <end position="219"/>
    </location>
</feature>
<dbReference type="PANTHER" id="PTHR45911">
    <property type="entry name" value="C2 DOMAIN-CONTAINING PROTEIN"/>
    <property type="match status" value="1"/>
</dbReference>
<dbReference type="Pfam" id="PF08372">
    <property type="entry name" value="PRT_C"/>
    <property type="match status" value="1"/>
</dbReference>